<dbReference type="EMBL" id="PFNL01000026">
    <property type="protein sequence ID" value="PIZ47863.1"/>
    <property type="molecule type" value="Genomic_DNA"/>
</dbReference>
<evidence type="ECO:0000313" key="14">
    <source>
        <dbReference type="EMBL" id="PIZ47863.1"/>
    </source>
</evidence>
<comment type="caution">
    <text evidence="14">The sequence shown here is derived from an EMBL/GenBank/DDBJ whole genome shotgun (WGS) entry which is preliminary data.</text>
</comment>
<dbReference type="GO" id="GO:0103023">
    <property type="term" value="F:ITPase activity"/>
    <property type="evidence" value="ECO:0007669"/>
    <property type="project" value="UniProtKB-EC"/>
</dbReference>
<dbReference type="InterPro" id="IPR029001">
    <property type="entry name" value="ITPase-like_fam"/>
</dbReference>
<dbReference type="Pfam" id="PF01931">
    <property type="entry name" value="NTPase_I-T"/>
    <property type="match status" value="1"/>
</dbReference>
<evidence type="ECO:0000256" key="10">
    <source>
        <dbReference type="ARBA" id="ARBA00048174"/>
    </source>
</evidence>
<evidence type="ECO:0000256" key="12">
    <source>
        <dbReference type="ARBA" id="ARBA00060855"/>
    </source>
</evidence>
<keyword evidence="8" id="KW-0464">Manganese</keyword>
<evidence type="ECO:0000256" key="4">
    <source>
        <dbReference type="ARBA" id="ARBA00022741"/>
    </source>
</evidence>
<accession>A0A2M7TLI7</accession>
<dbReference type="GO" id="GO:0006772">
    <property type="term" value="P:thiamine metabolic process"/>
    <property type="evidence" value="ECO:0007669"/>
    <property type="project" value="TreeGrafter"/>
</dbReference>
<evidence type="ECO:0000256" key="5">
    <source>
        <dbReference type="ARBA" id="ARBA00022801"/>
    </source>
</evidence>
<dbReference type="GO" id="GO:0009117">
    <property type="term" value="P:nucleotide metabolic process"/>
    <property type="evidence" value="ECO:0007669"/>
    <property type="project" value="UniProtKB-KW"/>
</dbReference>
<evidence type="ECO:0000256" key="9">
    <source>
        <dbReference type="ARBA" id="ARBA00038901"/>
    </source>
</evidence>
<evidence type="ECO:0000256" key="2">
    <source>
        <dbReference type="ARBA" id="ARBA00001946"/>
    </source>
</evidence>
<evidence type="ECO:0000256" key="11">
    <source>
        <dbReference type="ARBA" id="ARBA00048781"/>
    </source>
</evidence>
<evidence type="ECO:0000256" key="8">
    <source>
        <dbReference type="ARBA" id="ARBA00023211"/>
    </source>
</evidence>
<evidence type="ECO:0000259" key="13">
    <source>
        <dbReference type="Pfam" id="PF01931"/>
    </source>
</evidence>
<keyword evidence="7" id="KW-0546">Nucleotide metabolism</keyword>
<dbReference type="InterPro" id="IPR050299">
    <property type="entry name" value="YjjX_NTPase"/>
</dbReference>
<dbReference type="AlphaFoldDB" id="A0A2M7TLI7"/>
<dbReference type="PANTHER" id="PTHR34699:SF2">
    <property type="entry name" value="NON-CANONICAL PURINE NTP PHOSPHATASE_PRRC1 DOMAIN-CONTAINING PROTEIN"/>
    <property type="match status" value="1"/>
</dbReference>
<keyword evidence="3" id="KW-0479">Metal-binding</keyword>
<evidence type="ECO:0000313" key="15">
    <source>
        <dbReference type="Proteomes" id="UP000228920"/>
    </source>
</evidence>
<dbReference type="InterPro" id="IPR002786">
    <property type="entry name" value="Non_canon_purine_NTPase"/>
</dbReference>
<reference evidence="15" key="1">
    <citation type="submission" date="2017-09" db="EMBL/GenBank/DDBJ databases">
        <title>Depth-based differentiation of microbial function through sediment-hosted aquifers and enrichment of novel symbionts in the deep terrestrial subsurface.</title>
        <authorList>
            <person name="Probst A.J."/>
            <person name="Ladd B."/>
            <person name="Jarett J.K."/>
            <person name="Geller-Mcgrath D.E."/>
            <person name="Sieber C.M.K."/>
            <person name="Emerson J.B."/>
            <person name="Anantharaman K."/>
            <person name="Thomas B.C."/>
            <person name="Malmstrom R."/>
            <person name="Stieglmeier M."/>
            <person name="Klingl A."/>
            <person name="Woyke T."/>
            <person name="Ryan C.M."/>
            <person name="Banfield J.F."/>
        </authorList>
    </citation>
    <scope>NUCLEOTIDE SEQUENCE [LARGE SCALE GENOMIC DNA]</scope>
</reference>
<dbReference type="PANTHER" id="PTHR34699">
    <property type="match status" value="1"/>
</dbReference>
<comment type="catalytic activity">
    <reaction evidence="10">
        <text>ITP + H2O = IDP + phosphate + H(+)</text>
        <dbReference type="Rhea" id="RHEA:28330"/>
        <dbReference type="ChEBI" id="CHEBI:15377"/>
        <dbReference type="ChEBI" id="CHEBI:15378"/>
        <dbReference type="ChEBI" id="CHEBI:43474"/>
        <dbReference type="ChEBI" id="CHEBI:58280"/>
        <dbReference type="ChEBI" id="CHEBI:61402"/>
        <dbReference type="EC" id="3.6.1.73"/>
    </reaction>
</comment>
<keyword evidence="4" id="KW-0547">Nucleotide-binding</keyword>
<dbReference type="NCBIfam" id="TIGR00258">
    <property type="entry name" value="inosine/xanthosine triphosphatase"/>
    <property type="match status" value="1"/>
</dbReference>
<dbReference type="SUPFAM" id="SSF52972">
    <property type="entry name" value="ITPase-like"/>
    <property type="match status" value="1"/>
</dbReference>
<keyword evidence="5" id="KW-0378">Hydrolase</keyword>
<comment type="similarity">
    <text evidence="12">Belongs to the YjjX NTPase family.</text>
</comment>
<comment type="cofactor">
    <cofactor evidence="1">
        <name>Mn(2+)</name>
        <dbReference type="ChEBI" id="CHEBI:29035"/>
    </cofactor>
</comment>
<dbReference type="GO" id="GO:0000166">
    <property type="term" value="F:nucleotide binding"/>
    <property type="evidence" value="ECO:0007669"/>
    <property type="project" value="UniProtKB-KW"/>
</dbReference>
<dbReference type="Proteomes" id="UP000228920">
    <property type="component" value="Unassembled WGS sequence"/>
</dbReference>
<sequence>ATLQGFQKMFPKETFEIEGISVPSGVSDQPQSDDETFQGALNRAENASKETSNADYWVGIEGGIEKSEEDMFDLGWVVIKSKDGNLGKARTGTFMLPPRIAELILQGQELGEAADIVFAHTNIKQGIGAVGALTDNVIDRTHYCEEAVVLALVPFKNEHLFYSLDRRSYLHIIG</sequence>
<protein>
    <recommendedName>
        <fullName evidence="9">inosine/xanthosine triphosphatase</fullName>
        <ecNumber evidence="9">3.6.1.73</ecNumber>
    </recommendedName>
</protein>
<organism evidence="14 15">
    <name type="scientific">candidate division WWE3 bacterium CG_4_10_14_0_2_um_filter_41_14</name>
    <dbReference type="NCBI Taxonomy" id="1975072"/>
    <lineage>
        <taxon>Bacteria</taxon>
        <taxon>Katanobacteria</taxon>
    </lineage>
</organism>
<evidence type="ECO:0000256" key="6">
    <source>
        <dbReference type="ARBA" id="ARBA00022842"/>
    </source>
</evidence>
<dbReference type="InterPro" id="IPR026533">
    <property type="entry name" value="NTPase/PRRC1"/>
</dbReference>
<evidence type="ECO:0000256" key="3">
    <source>
        <dbReference type="ARBA" id="ARBA00022723"/>
    </source>
</evidence>
<dbReference type="Gene3D" id="3.90.950.10">
    <property type="match status" value="1"/>
</dbReference>
<comment type="catalytic activity">
    <reaction evidence="11">
        <text>XTP + H2O = XDP + phosphate + H(+)</text>
        <dbReference type="Rhea" id="RHEA:28406"/>
        <dbReference type="ChEBI" id="CHEBI:15377"/>
        <dbReference type="ChEBI" id="CHEBI:15378"/>
        <dbReference type="ChEBI" id="CHEBI:43474"/>
        <dbReference type="ChEBI" id="CHEBI:59884"/>
        <dbReference type="ChEBI" id="CHEBI:61314"/>
        <dbReference type="EC" id="3.6.1.73"/>
    </reaction>
</comment>
<dbReference type="GO" id="GO:0046872">
    <property type="term" value="F:metal ion binding"/>
    <property type="evidence" value="ECO:0007669"/>
    <property type="project" value="UniProtKB-KW"/>
</dbReference>
<dbReference type="FunFam" id="3.90.950.10:FF:000002">
    <property type="entry name" value="Inosine/xanthosine triphosphatase"/>
    <property type="match status" value="1"/>
</dbReference>
<feature type="domain" description="Non-canonical purine NTP phosphatase/PRRC1" evidence="13">
    <location>
        <begin position="1"/>
        <end position="155"/>
    </location>
</feature>
<keyword evidence="6" id="KW-0460">Magnesium</keyword>
<evidence type="ECO:0000256" key="1">
    <source>
        <dbReference type="ARBA" id="ARBA00001936"/>
    </source>
</evidence>
<dbReference type="EC" id="3.6.1.73" evidence="9"/>
<gene>
    <name evidence="14" type="ORF">COY32_01060</name>
</gene>
<feature type="non-terminal residue" evidence="14">
    <location>
        <position position="1"/>
    </location>
</feature>
<proteinExistence type="inferred from homology"/>
<evidence type="ECO:0000256" key="7">
    <source>
        <dbReference type="ARBA" id="ARBA00023080"/>
    </source>
</evidence>
<name>A0A2M7TLI7_UNCKA</name>
<comment type="cofactor">
    <cofactor evidence="2">
        <name>Mg(2+)</name>
        <dbReference type="ChEBI" id="CHEBI:18420"/>
    </cofactor>
</comment>